<protein>
    <submittedName>
        <fullName evidence="3">Uncharacterized protein</fullName>
    </submittedName>
</protein>
<evidence type="ECO:0000256" key="2">
    <source>
        <dbReference type="SAM" id="MobiDB-lite"/>
    </source>
</evidence>
<comment type="caution">
    <text evidence="3">The sequence shown here is derived from an EMBL/GenBank/DDBJ whole genome shotgun (WGS) entry which is preliminary data.</text>
</comment>
<feature type="region of interest" description="Disordered" evidence="2">
    <location>
        <begin position="210"/>
        <end position="268"/>
    </location>
</feature>
<evidence type="ECO:0000256" key="1">
    <source>
        <dbReference type="SAM" id="Coils"/>
    </source>
</evidence>
<proteinExistence type="predicted"/>
<keyword evidence="1" id="KW-0175">Coiled coil</keyword>
<accession>A0ABR3SJE4</accession>
<evidence type="ECO:0000313" key="4">
    <source>
        <dbReference type="Proteomes" id="UP001521116"/>
    </source>
</evidence>
<dbReference type="EMBL" id="JAJVDC020000132">
    <property type="protein sequence ID" value="KAL1622611.1"/>
    <property type="molecule type" value="Genomic_DNA"/>
</dbReference>
<dbReference type="Proteomes" id="UP001521116">
    <property type="component" value="Unassembled WGS sequence"/>
</dbReference>
<name>A0ABR3SJE4_9PEZI</name>
<feature type="coiled-coil region" evidence="1">
    <location>
        <begin position="316"/>
        <end position="355"/>
    </location>
</feature>
<evidence type="ECO:0000313" key="3">
    <source>
        <dbReference type="EMBL" id="KAL1622611.1"/>
    </source>
</evidence>
<keyword evidence="4" id="KW-1185">Reference proteome</keyword>
<reference evidence="3 4" key="1">
    <citation type="submission" date="2024-02" db="EMBL/GenBank/DDBJ databases">
        <title>De novo assembly and annotation of 12 fungi associated with fruit tree decline syndrome in Ontario, Canada.</title>
        <authorList>
            <person name="Sulman M."/>
            <person name="Ellouze W."/>
            <person name="Ilyukhin E."/>
        </authorList>
    </citation>
    <scope>NUCLEOTIDE SEQUENCE [LARGE SCALE GENOMIC DNA]</scope>
    <source>
        <strain evidence="3 4">M1-105</strain>
    </source>
</reference>
<sequence length="412" mass="44924">MSTNTAPIRLRATALVQWASDQGETCYLGAKPAEPSSKATLNIDFRPAERSACIKLNATLLSGEPPKLTSTYLFMQAHNILNMEQINAEGTAVDSTPTAVRNAFVANKMCPSARQIRGLRFQLKRASALVVPTDFAVVQSNEVAASVFQSLSSLSAQTTFTIYYAHKSEPEASMATLCHLARIGRLKSTAAEYSFDRLYHGRGGTPYPFPERGGDVVAADPIGVDSPPSYDEIGLSPPPPQAAESSKRARGSESPKSSAVKKPKPSGAARMNQFEQQLAAMGARIASLEQARGASPDGQTRSAVEALRADLEALVAERCEAGVRRLRAELVEEMERRVEERVDELADERIDARLEELKDELAGEVDERVDDRLLDLKCDAQEFVREQLEDVEAQLKSKIAQAQVTIEFADEL</sequence>
<gene>
    <name evidence="3" type="ORF">SLS56_008658</name>
</gene>
<organism evidence="3 4">
    <name type="scientific">Neofusicoccum ribis</name>
    <dbReference type="NCBI Taxonomy" id="45134"/>
    <lineage>
        <taxon>Eukaryota</taxon>
        <taxon>Fungi</taxon>
        <taxon>Dikarya</taxon>
        <taxon>Ascomycota</taxon>
        <taxon>Pezizomycotina</taxon>
        <taxon>Dothideomycetes</taxon>
        <taxon>Dothideomycetes incertae sedis</taxon>
        <taxon>Botryosphaeriales</taxon>
        <taxon>Botryosphaeriaceae</taxon>
        <taxon>Neofusicoccum</taxon>
    </lineage>
</organism>